<gene>
    <name evidence="7" type="ORF">NK125_12340</name>
</gene>
<sequence length="328" mass="36311">MRNLLQNKFERILQKKAILVLALIIMPLMIVLAIFFSGHSSIKEQIGYLGTDITNLPKCDQYTVVPISEMPKLSQMAEGMYAAVVSKDNHNKYTVTTLKSDTDSAAIETLFTTGQLPSNYKGDDAKRKERGTGTNILGFITMLIIIQGVALTTMYPEDRNLRTLRRIMSSSANIYSYLFAQIIFTFISLYLPTYVAIILAKRCFGAELGYSIDLLAVLLLIITLFATAFAIFISTVLDRNINLVTSGVTIITCVLSGCFLSISSDNVILMTICNALPQKVYMDIVHGVEFGGHFSDYGGELFYLFALSMLFYTITISVVATKTSKGAY</sequence>
<organism evidence="7 8">
    <name type="scientific">Aequitasia blattaphilus</name>
    <dbReference type="NCBI Taxonomy" id="2949332"/>
    <lineage>
        <taxon>Bacteria</taxon>
        <taxon>Bacillati</taxon>
        <taxon>Bacillota</taxon>
        <taxon>Clostridia</taxon>
        <taxon>Lachnospirales</taxon>
        <taxon>Lachnospiraceae</taxon>
        <taxon>Aequitasia</taxon>
    </lineage>
</organism>
<evidence type="ECO:0000256" key="1">
    <source>
        <dbReference type="ARBA" id="ARBA00004141"/>
    </source>
</evidence>
<feature type="transmembrane region" description="Helical" evidence="5">
    <location>
        <begin position="17"/>
        <end position="36"/>
    </location>
</feature>
<protein>
    <submittedName>
        <fullName evidence="7">ABC transporter permease</fullName>
    </submittedName>
</protein>
<evidence type="ECO:0000313" key="8">
    <source>
        <dbReference type="Proteomes" id="UP001523566"/>
    </source>
</evidence>
<keyword evidence="8" id="KW-1185">Reference proteome</keyword>
<dbReference type="RefSeq" id="WP_262066982.1">
    <property type="nucleotide sequence ID" value="NZ_JAMXOD010000020.1"/>
</dbReference>
<evidence type="ECO:0000256" key="5">
    <source>
        <dbReference type="SAM" id="Phobius"/>
    </source>
</evidence>
<comment type="subcellular location">
    <subcellularLocation>
        <location evidence="1">Membrane</location>
        <topology evidence="1">Multi-pass membrane protein</topology>
    </subcellularLocation>
</comment>
<evidence type="ECO:0000256" key="2">
    <source>
        <dbReference type="ARBA" id="ARBA00022692"/>
    </source>
</evidence>
<dbReference type="InterPro" id="IPR052902">
    <property type="entry name" value="ABC-2_transporter"/>
</dbReference>
<dbReference type="Pfam" id="PF12698">
    <property type="entry name" value="ABC2_membrane_3"/>
    <property type="match status" value="1"/>
</dbReference>
<comment type="caution">
    <text evidence="7">The sequence shown here is derived from an EMBL/GenBank/DDBJ whole genome shotgun (WGS) entry which is preliminary data.</text>
</comment>
<dbReference type="Proteomes" id="UP001523566">
    <property type="component" value="Unassembled WGS sequence"/>
</dbReference>
<keyword evidence="3 5" id="KW-1133">Transmembrane helix</keyword>
<evidence type="ECO:0000259" key="6">
    <source>
        <dbReference type="Pfam" id="PF12698"/>
    </source>
</evidence>
<evidence type="ECO:0000256" key="4">
    <source>
        <dbReference type="ARBA" id="ARBA00023136"/>
    </source>
</evidence>
<keyword evidence="2 5" id="KW-0812">Transmembrane</keyword>
<dbReference type="PANTHER" id="PTHR43027">
    <property type="entry name" value="DOXORUBICIN RESISTANCE ABC TRANSPORTER PERMEASE PROTEIN DRRC-RELATED"/>
    <property type="match status" value="1"/>
</dbReference>
<dbReference type="PANTHER" id="PTHR43027:SF1">
    <property type="entry name" value="DOXORUBICIN RESISTANCE ABC TRANSPORTER PERMEASE PROTEIN DRRC-RELATED"/>
    <property type="match status" value="1"/>
</dbReference>
<dbReference type="EMBL" id="JAMZFW010000020">
    <property type="protein sequence ID" value="MCP1103198.1"/>
    <property type="molecule type" value="Genomic_DNA"/>
</dbReference>
<reference evidence="7 8" key="1">
    <citation type="journal article" date="2022" name="Genome Biol. Evol.">
        <title>Host diet, physiology and behaviors set the stage for Lachnospiraceae cladogenesis.</title>
        <authorList>
            <person name="Vera-Ponce De Leon A."/>
            <person name="Schneider M."/>
            <person name="Jahnes B.C."/>
            <person name="Sadowski V."/>
            <person name="Camuy-Velez L.A."/>
            <person name="Duan J."/>
            <person name="Sabree Z.L."/>
        </authorList>
    </citation>
    <scope>NUCLEOTIDE SEQUENCE [LARGE SCALE GENOMIC DNA]</scope>
    <source>
        <strain evidence="7 8">PAL113</strain>
    </source>
</reference>
<feature type="transmembrane region" description="Helical" evidence="5">
    <location>
        <begin position="243"/>
        <end position="262"/>
    </location>
</feature>
<proteinExistence type="predicted"/>
<evidence type="ECO:0000313" key="7">
    <source>
        <dbReference type="EMBL" id="MCP1103198.1"/>
    </source>
</evidence>
<feature type="transmembrane region" description="Helical" evidence="5">
    <location>
        <begin position="301"/>
        <end position="320"/>
    </location>
</feature>
<evidence type="ECO:0000256" key="3">
    <source>
        <dbReference type="ARBA" id="ARBA00022989"/>
    </source>
</evidence>
<feature type="transmembrane region" description="Helical" evidence="5">
    <location>
        <begin position="175"/>
        <end position="200"/>
    </location>
</feature>
<keyword evidence="4 5" id="KW-0472">Membrane</keyword>
<feature type="domain" description="ABC-2 type transporter transmembrane" evidence="6">
    <location>
        <begin position="88"/>
        <end position="316"/>
    </location>
</feature>
<feature type="transmembrane region" description="Helical" evidence="5">
    <location>
        <begin position="136"/>
        <end position="155"/>
    </location>
</feature>
<name>A0ABT1EBI5_9FIRM</name>
<feature type="transmembrane region" description="Helical" evidence="5">
    <location>
        <begin position="212"/>
        <end position="237"/>
    </location>
</feature>
<accession>A0ABT1EBI5</accession>
<dbReference type="InterPro" id="IPR013525">
    <property type="entry name" value="ABC2_TM"/>
</dbReference>